<protein>
    <submittedName>
        <fullName evidence="2">Uncharacterized protein</fullName>
    </submittedName>
</protein>
<evidence type="ECO:0000256" key="1">
    <source>
        <dbReference type="SAM" id="MobiDB-lite"/>
    </source>
</evidence>
<gene>
    <name evidence="2" type="ORF">GCM10022231_16500</name>
</gene>
<feature type="compositionally biased region" description="Polar residues" evidence="1">
    <location>
        <begin position="59"/>
        <end position="70"/>
    </location>
</feature>
<sequence>MVPIGSMISADTAVMVSLMGPLSRDRTHSGARFGYRPARQHRDNGKAAAHYEILKQRTAPDSVSGTTIRLVSQRPDP</sequence>
<accession>A0ABP7P222</accession>
<dbReference type="EMBL" id="BAAAZW010000004">
    <property type="protein sequence ID" value="GAA3957919.1"/>
    <property type="molecule type" value="Genomic_DNA"/>
</dbReference>
<name>A0ABP7P222_9ACTN</name>
<comment type="caution">
    <text evidence="2">The sequence shown here is derived from an EMBL/GenBank/DDBJ whole genome shotgun (WGS) entry which is preliminary data.</text>
</comment>
<feature type="region of interest" description="Disordered" evidence="1">
    <location>
        <begin position="57"/>
        <end position="77"/>
    </location>
</feature>
<feature type="region of interest" description="Disordered" evidence="1">
    <location>
        <begin position="26"/>
        <end position="45"/>
    </location>
</feature>
<organism evidence="2 3">
    <name type="scientific">Gordonia caeni</name>
    <dbReference type="NCBI Taxonomy" id="1007097"/>
    <lineage>
        <taxon>Bacteria</taxon>
        <taxon>Bacillati</taxon>
        <taxon>Actinomycetota</taxon>
        <taxon>Actinomycetes</taxon>
        <taxon>Mycobacteriales</taxon>
        <taxon>Gordoniaceae</taxon>
        <taxon>Gordonia</taxon>
    </lineage>
</organism>
<evidence type="ECO:0000313" key="2">
    <source>
        <dbReference type="EMBL" id="GAA3957919.1"/>
    </source>
</evidence>
<dbReference type="Proteomes" id="UP001418444">
    <property type="component" value="Unassembled WGS sequence"/>
</dbReference>
<proteinExistence type="predicted"/>
<evidence type="ECO:0000313" key="3">
    <source>
        <dbReference type="Proteomes" id="UP001418444"/>
    </source>
</evidence>
<keyword evidence="3" id="KW-1185">Reference proteome</keyword>
<reference evidence="3" key="1">
    <citation type="journal article" date="2019" name="Int. J. Syst. Evol. Microbiol.">
        <title>The Global Catalogue of Microorganisms (GCM) 10K type strain sequencing project: providing services to taxonomists for standard genome sequencing and annotation.</title>
        <authorList>
            <consortium name="The Broad Institute Genomics Platform"/>
            <consortium name="The Broad Institute Genome Sequencing Center for Infectious Disease"/>
            <person name="Wu L."/>
            <person name="Ma J."/>
        </authorList>
    </citation>
    <scope>NUCLEOTIDE SEQUENCE [LARGE SCALE GENOMIC DNA]</scope>
    <source>
        <strain evidence="3">JCM 16923</strain>
    </source>
</reference>